<gene>
    <name evidence="2" type="ORF">SAMN05444370_101181</name>
</gene>
<dbReference type="RefSeq" id="WP_175478699.1">
    <property type="nucleotide sequence ID" value="NZ_FNQM01000001.1"/>
</dbReference>
<dbReference type="InterPro" id="IPR009506">
    <property type="entry name" value="YjiS-like"/>
</dbReference>
<dbReference type="Pfam" id="PF06568">
    <property type="entry name" value="YjiS-like"/>
    <property type="match status" value="1"/>
</dbReference>
<proteinExistence type="predicted"/>
<evidence type="ECO:0000313" key="2">
    <source>
        <dbReference type="EMBL" id="SDZ75477.1"/>
    </source>
</evidence>
<sequence length="89" mass="10071">MRSHAIHWSDVTDVGGSVWRAAIMALREARERRRAVSELRGLDRERLADLGITREQIEDYVSGRLGGFARPRLRVVEGGARRAPYSRVA</sequence>
<dbReference type="Proteomes" id="UP000198703">
    <property type="component" value="Unassembled WGS sequence"/>
</dbReference>
<organism evidence="2 3">
    <name type="scientific">Rubrimonas cliftonensis</name>
    <dbReference type="NCBI Taxonomy" id="89524"/>
    <lineage>
        <taxon>Bacteria</taxon>
        <taxon>Pseudomonadati</taxon>
        <taxon>Pseudomonadota</taxon>
        <taxon>Alphaproteobacteria</taxon>
        <taxon>Rhodobacterales</taxon>
        <taxon>Paracoccaceae</taxon>
        <taxon>Rubrimonas</taxon>
    </lineage>
</organism>
<accession>A0A1H3VL01</accession>
<dbReference type="EMBL" id="FNQM01000001">
    <property type="protein sequence ID" value="SDZ75477.1"/>
    <property type="molecule type" value="Genomic_DNA"/>
</dbReference>
<protein>
    <recommendedName>
        <fullName evidence="1">YjiS-like domain-containing protein</fullName>
    </recommendedName>
</protein>
<reference evidence="2 3" key="1">
    <citation type="submission" date="2016-10" db="EMBL/GenBank/DDBJ databases">
        <authorList>
            <person name="de Groot N.N."/>
        </authorList>
    </citation>
    <scope>NUCLEOTIDE SEQUENCE [LARGE SCALE GENOMIC DNA]</scope>
    <source>
        <strain evidence="2 3">DSM 15345</strain>
    </source>
</reference>
<name>A0A1H3VL01_9RHOB</name>
<evidence type="ECO:0000259" key="1">
    <source>
        <dbReference type="Pfam" id="PF06568"/>
    </source>
</evidence>
<dbReference type="AlphaFoldDB" id="A0A1H3VL01"/>
<keyword evidence="3" id="KW-1185">Reference proteome</keyword>
<dbReference type="STRING" id="89524.SAMN05444370_101181"/>
<evidence type="ECO:0000313" key="3">
    <source>
        <dbReference type="Proteomes" id="UP000198703"/>
    </source>
</evidence>
<feature type="domain" description="YjiS-like" evidence="1">
    <location>
        <begin position="25"/>
        <end position="58"/>
    </location>
</feature>